<reference evidence="2 3" key="1">
    <citation type="journal article" date="2014" name="Nat. Commun.">
        <title>Physiological and genomic features of highly alkaliphilic hydrogen-utilizing Betaproteobacteria from a continental serpentinizing site.</title>
        <authorList>
            <person name="Suzuki S."/>
            <person name="Kuenen J.G."/>
            <person name="Schipper K."/>
            <person name="van der Velde S."/>
            <person name="Ishii S."/>
            <person name="Wu A."/>
            <person name="Sorokin D.Y."/>
            <person name="Tenney A."/>
            <person name="Meng X.Y."/>
            <person name="Morrill P.L."/>
            <person name="Kamagata Y."/>
            <person name="Muyzer G."/>
            <person name="Nealson K.H."/>
        </authorList>
    </citation>
    <scope>NUCLEOTIDE SEQUENCE [LARGE SCALE GENOMIC DNA]</scope>
    <source>
        <strain evidence="2 3">A1</strain>
    </source>
</reference>
<accession>A0A060NHY5</accession>
<evidence type="ECO:0000313" key="3">
    <source>
        <dbReference type="Proteomes" id="UP000067461"/>
    </source>
</evidence>
<evidence type="ECO:0000313" key="2">
    <source>
        <dbReference type="EMBL" id="BAO80425.1"/>
    </source>
</evidence>
<protein>
    <submittedName>
        <fullName evidence="2">L-alanine-DL-glutamate epimerase and related enzymes of enolase superfamily</fullName>
    </submittedName>
</protein>
<evidence type="ECO:0000256" key="1">
    <source>
        <dbReference type="SAM" id="Phobius"/>
    </source>
</evidence>
<dbReference type="Proteomes" id="UP000067461">
    <property type="component" value="Chromosome"/>
</dbReference>
<dbReference type="AlphaFoldDB" id="A0A060NHY5"/>
<feature type="transmembrane region" description="Helical" evidence="1">
    <location>
        <begin position="35"/>
        <end position="59"/>
    </location>
</feature>
<feature type="transmembrane region" description="Helical" evidence="1">
    <location>
        <begin position="12"/>
        <end position="29"/>
    </location>
</feature>
<gene>
    <name evidence="2" type="ORF">SRAA_0571</name>
</gene>
<keyword evidence="1" id="KW-0472">Membrane</keyword>
<dbReference type="RefSeq" id="WP_045530823.1">
    <property type="nucleotide sequence ID" value="NZ_AP014568.1"/>
</dbReference>
<sequence length="65" mass="7544">MNESLLSQRLLALFAAAVLLFNFPLIALWDSEIKWWGIPLFPLAMFTLWALLIALLAWLMERQPD</sequence>
<dbReference type="HOGENOM" id="CLU_191399_1_0_4"/>
<dbReference type="KEGG" id="cbaa:SRAA_0571"/>
<organism evidence="2 3">
    <name type="scientific">Serpentinimonas raichei</name>
    <dbReference type="NCBI Taxonomy" id="1458425"/>
    <lineage>
        <taxon>Bacteria</taxon>
        <taxon>Pseudomonadati</taxon>
        <taxon>Pseudomonadota</taxon>
        <taxon>Betaproteobacteria</taxon>
        <taxon>Burkholderiales</taxon>
        <taxon>Comamonadaceae</taxon>
        <taxon>Serpentinimonas</taxon>
    </lineage>
</organism>
<dbReference type="EMBL" id="AP014568">
    <property type="protein sequence ID" value="BAO80425.1"/>
    <property type="molecule type" value="Genomic_DNA"/>
</dbReference>
<name>A0A060NHY5_9BURK</name>
<keyword evidence="3" id="KW-1185">Reference proteome</keyword>
<dbReference type="STRING" id="1458425.SRAA_0571"/>
<proteinExistence type="predicted"/>
<keyword evidence="1" id="KW-0812">Transmembrane</keyword>
<keyword evidence="1" id="KW-1133">Transmembrane helix</keyword>